<dbReference type="AlphaFoldDB" id="A0A3B0CHQ1"/>
<accession>A0A3B0CHQ1</accession>
<dbReference type="PROSITE" id="PS51257">
    <property type="entry name" value="PROKAR_LIPOPROTEIN"/>
    <property type="match status" value="1"/>
</dbReference>
<dbReference type="InterPro" id="IPR036514">
    <property type="entry name" value="SGNH_hydro_sf"/>
</dbReference>
<dbReference type="SUPFAM" id="SSF52266">
    <property type="entry name" value="SGNH hydrolase"/>
    <property type="match status" value="1"/>
</dbReference>
<reference evidence="2 3" key="1">
    <citation type="submission" date="2018-10" db="EMBL/GenBank/DDBJ databases">
        <title>Ulvibacterium marinum gen. nov., sp. nov., a novel marine bacterium of the family Flavobacteriaceae, isolated from a culture of the green alga Ulva prolifera.</title>
        <authorList>
            <person name="Zhang Z."/>
        </authorList>
    </citation>
    <scope>NUCLEOTIDE SEQUENCE [LARGE SCALE GENOMIC DNA]</scope>
    <source>
        <strain evidence="2 3">CCMM003</strain>
    </source>
</reference>
<dbReference type="InterPro" id="IPR051532">
    <property type="entry name" value="Ester_Hydrolysis_Enzymes"/>
</dbReference>
<dbReference type="PANTHER" id="PTHR30383:SF5">
    <property type="entry name" value="SGNH HYDROLASE-TYPE ESTERASE DOMAIN-CONTAINING PROTEIN"/>
    <property type="match status" value="1"/>
</dbReference>
<dbReference type="OrthoDB" id="9774205at2"/>
<dbReference type="Pfam" id="PF13472">
    <property type="entry name" value="Lipase_GDSL_2"/>
    <property type="match status" value="1"/>
</dbReference>
<dbReference type="Proteomes" id="UP000276603">
    <property type="component" value="Unassembled WGS sequence"/>
</dbReference>
<dbReference type="Gene3D" id="3.40.50.1110">
    <property type="entry name" value="SGNH hydrolase"/>
    <property type="match status" value="1"/>
</dbReference>
<feature type="domain" description="SGNH hydrolase-type esterase" evidence="1">
    <location>
        <begin position="38"/>
        <end position="236"/>
    </location>
</feature>
<comment type="caution">
    <text evidence="2">The sequence shown here is derived from an EMBL/GenBank/DDBJ whole genome shotgun (WGS) entry which is preliminary data.</text>
</comment>
<organism evidence="2 3">
    <name type="scientific">Ulvibacterium marinum</name>
    <dbReference type="NCBI Taxonomy" id="2419782"/>
    <lineage>
        <taxon>Bacteria</taxon>
        <taxon>Pseudomonadati</taxon>
        <taxon>Bacteroidota</taxon>
        <taxon>Flavobacteriia</taxon>
        <taxon>Flavobacteriales</taxon>
        <taxon>Flavobacteriaceae</taxon>
        <taxon>Ulvibacterium</taxon>
    </lineage>
</organism>
<proteinExistence type="predicted"/>
<evidence type="ECO:0000313" key="2">
    <source>
        <dbReference type="EMBL" id="RKN83246.1"/>
    </source>
</evidence>
<gene>
    <name evidence="2" type="ORF">D7Z94_05290</name>
</gene>
<keyword evidence="3" id="KW-1185">Reference proteome</keyword>
<dbReference type="InterPro" id="IPR013830">
    <property type="entry name" value="SGNH_hydro"/>
</dbReference>
<evidence type="ECO:0000259" key="1">
    <source>
        <dbReference type="Pfam" id="PF13472"/>
    </source>
</evidence>
<dbReference type="RefSeq" id="WP_120710453.1">
    <property type="nucleotide sequence ID" value="NZ_RBCJ01000001.1"/>
</dbReference>
<name>A0A3B0CHQ1_9FLAO</name>
<dbReference type="GO" id="GO:0004622">
    <property type="term" value="F:phosphatidylcholine lysophospholipase activity"/>
    <property type="evidence" value="ECO:0007669"/>
    <property type="project" value="TreeGrafter"/>
</dbReference>
<dbReference type="PANTHER" id="PTHR30383">
    <property type="entry name" value="THIOESTERASE 1/PROTEASE 1/LYSOPHOSPHOLIPASE L1"/>
    <property type="match status" value="1"/>
</dbReference>
<sequence>MDRRRFLAHSSIVLMGSSFLGCLSNSRPTLKKNQVIGCLGDSITYGNKQGYVELLQKHYTANHPEMSLKFGNWGKSSETVTGLTEEHHPGPRPYLFERLDTLLDNEPVDIITFCYGINCGIYGPPSQALFDSYKTGIYTFLEKIKQRNITAILLTPPPLVLDVAPISPNTQETSYGYRNPYPKYDEEVLQEFKKIVLDFHHGSVMGVVDINTPLYKNRADCYDTDPIHPNTKGHRLIADTVIEYFGI</sequence>
<evidence type="ECO:0000313" key="3">
    <source>
        <dbReference type="Proteomes" id="UP000276603"/>
    </source>
</evidence>
<dbReference type="EMBL" id="RBCJ01000001">
    <property type="protein sequence ID" value="RKN83246.1"/>
    <property type="molecule type" value="Genomic_DNA"/>
</dbReference>
<protein>
    <recommendedName>
        <fullName evidence="1">SGNH hydrolase-type esterase domain-containing protein</fullName>
    </recommendedName>
</protein>